<evidence type="ECO:0000313" key="5">
    <source>
        <dbReference type="Ensembl" id="ENSMODP00000057795.1"/>
    </source>
</evidence>
<evidence type="ECO:0000259" key="4">
    <source>
        <dbReference type="PROSITE" id="PS51390"/>
    </source>
</evidence>
<dbReference type="GO" id="GO:0030414">
    <property type="term" value="F:peptidase inhibitor activity"/>
    <property type="evidence" value="ECO:0007669"/>
    <property type="project" value="UniProtKB-KW"/>
</dbReference>
<dbReference type="OMA" id="MPWAVEG"/>
<dbReference type="Pfam" id="PF00095">
    <property type="entry name" value="WAP"/>
    <property type="match status" value="2"/>
</dbReference>
<sequence length="134" mass="15040">KEGSGSLVLVLLRKIQTLSYIGKLGTCPEIVYQCTREPPPDKCQRDRDCPGTFRCCPHFCGKKCLDALNPNLPVFAKETGECPPDPYRCIREESPQCANDSNCLQNKKCCYFHCGFKCVDPSNLSTINPFPLYL</sequence>
<organism evidence="5 6">
    <name type="scientific">Monodelphis domestica</name>
    <name type="common">Gray short-tailed opossum</name>
    <dbReference type="NCBI Taxonomy" id="13616"/>
    <lineage>
        <taxon>Eukaryota</taxon>
        <taxon>Metazoa</taxon>
        <taxon>Chordata</taxon>
        <taxon>Craniata</taxon>
        <taxon>Vertebrata</taxon>
        <taxon>Euteleostomi</taxon>
        <taxon>Mammalia</taxon>
        <taxon>Metatheria</taxon>
        <taxon>Didelphimorphia</taxon>
        <taxon>Didelphidae</taxon>
        <taxon>Monodelphis</taxon>
    </lineage>
</organism>
<dbReference type="GeneTree" id="ENSGT00390000012286"/>
<dbReference type="InterPro" id="IPR008197">
    <property type="entry name" value="WAP_dom"/>
</dbReference>
<dbReference type="PANTHER" id="PTHR19441:SF30">
    <property type="entry name" value="ELAFIN"/>
    <property type="match status" value="1"/>
</dbReference>
<reference evidence="5" key="3">
    <citation type="submission" date="2025-09" db="UniProtKB">
        <authorList>
            <consortium name="Ensembl"/>
        </authorList>
    </citation>
    <scope>IDENTIFICATION</scope>
</reference>
<dbReference type="Ensembl" id="ENSMODT00000080904.1">
    <property type="protein sequence ID" value="ENSMODP00000057795.1"/>
    <property type="gene ID" value="ENSMODG00000051289.1"/>
</dbReference>
<keyword evidence="6" id="KW-1185">Reference proteome</keyword>
<evidence type="ECO:0000256" key="1">
    <source>
        <dbReference type="ARBA" id="ARBA00022690"/>
    </source>
</evidence>
<name>A0A5F8HE65_MONDO</name>
<keyword evidence="1" id="KW-0646">Protease inhibitor</keyword>
<feature type="domain" description="WAP" evidence="4">
    <location>
        <begin position="20"/>
        <end position="68"/>
    </location>
</feature>
<dbReference type="SUPFAM" id="SSF57256">
    <property type="entry name" value="Elafin-like"/>
    <property type="match status" value="2"/>
</dbReference>
<reference evidence="5 6" key="1">
    <citation type="journal article" date="2007" name="Nature">
        <title>Genome of the marsupial Monodelphis domestica reveals innovation in non-coding sequences.</title>
        <authorList>
            <person name="Mikkelsen T.S."/>
            <person name="Wakefield M.J."/>
            <person name="Aken B."/>
            <person name="Amemiya C.T."/>
            <person name="Chang J.L."/>
            <person name="Duke S."/>
            <person name="Garber M."/>
            <person name="Gentles A.J."/>
            <person name="Goodstadt L."/>
            <person name="Heger A."/>
            <person name="Jurka J."/>
            <person name="Kamal M."/>
            <person name="Mauceli E."/>
            <person name="Searle S.M."/>
            <person name="Sharpe T."/>
            <person name="Baker M.L."/>
            <person name="Batzer M.A."/>
            <person name="Benos P.V."/>
            <person name="Belov K."/>
            <person name="Clamp M."/>
            <person name="Cook A."/>
            <person name="Cuff J."/>
            <person name="Das R."/>
            <person name="Davidow L."/>
            <person name="Deakin J.E."/>
            <person name="Fazzari M.J."/>
            <person name="Glass J.L."/>
            <person name="Grabherr M."/>
            <person name="Greally J.M."/>
            <person name="Gu W."/>
            <person name="Hore T.A."/>
            <person name="Huttley G.A."/>
            <person name="Kleber M."/>
            <person name="Jirtle R.L."/>
            <person name="Koina E."/>
            <person name="Lee J.T."/>
            <person name="Mahony S."/>
            <person name="Marra M.A."/>
            <person name="Miller R.D."/>
            <person name="Nicholls R.D."/>
            <person name="Oda M."/>
            <person name="Papenfuss A.T."/>
            <person name="Parra Z.E."/>
            <person name="Pollock D.D."/>
            <person name="Ray D.A."/>
            <person name="Schein J.E."/>
            <person name="Speed T.P."/>
            <person name="Thompson K."/>
            <person name="VandeBerg J.L."/>
            <person name="Wade C.M."/>
            <person name="Walker J.A."/>
            <person name="Waters P.D."/>
            <person name="Webber C."/>
            <person name="Weidman J.R."/>
            <person name="Xie X."/>
            <person name="Zody M.C."/>
            <person name="Baldwin J."/>
            <person name="Abdouelleil A."/>
            <person name="Abdulkadir J."/>
            <person name="Abebe A."/>
            <person name="Abera B."/>
            <person name="Abreu J."/>
            <person name="Acer S.C."/>
            <person name="Aftuck L."/>
            <person name="Alexander A."/>
            <person name="An P."/>
            <person name="Anderson E."/>
            <person name="Anderson S."/>
            <person name="Arachi H."/>
            <person name="Azer M."/>
            <person name="Bachantsang P."/>
            <person name="Barry A."/>
            <person name="Bayul T."/>
            <person name="Berlin A."/>
            <person name="Bessette D."/>
            <person name="Bloom T."/>
            <person name="Bloom T."/>
            <person name="Boguslavskiy L."/>
            <person name="Bonnet C."/>
            <person name="Boukhgalter B."/>
            <person name="Bourzgui I."/>
            <person name="Brown A."/>
            <person name="Cahill P."/>
            <person name="Channer S."/>
            <person name="Cheshatsang Y."/>
            <person name="Chuda L."/>
            <person name="Citroen M."/>
            <person name="Collymore A."/>
            <person name="Cooke P."/>
            <person name="Costello M."/>
            <person name="D'Aco K."/>
            <person name="Daza R."/>
            <person name="De Haan G."/>
            <person name="DeGray S."/>
            <person name="DeMaso C."/>
            <person name="Dhargay N."/>
            <person name="Dooley K."/>
            <person name="Dooley E."/>
            <person name="Doricent M."/>
            <person name="Dorje P."/>
            <person name="Dorjee K."/>
            <person name="Dupes A."/>
            <person name="Elong R."/>
            <person name="Falk J."/>
            <person name="Farina A."/>
            <person name="Faro S."/>
            <person name="Ferguson D."/>
            <person name="Fisher S."/>
            <person name="Foley C.D."/>
            <person name="Franke A."/>
            <person name="Friedrich D."/>
            <person name="Gadbois L."/>
            <person name="Gearin G."/>
            <person name="Gearin C.R."/>
            <person name="Giannoukos G."/>
            <person name="Goode T."/>
            <person name="Graham J."/>
            <person name="Grandbois E."/>
            <person name="Grewal S."/>
            <person name="Gyaltsen K."/>
            <person name="Hafez N."/>
            <person name="Hagos B."/>
            <person name="Hall J."/>
            <person name="Henson C."/>
            <person name="Hollinger A."/>
            <person name="Honan T."/>
            <person name="Huard M.D."/>
            <person name="Hughes L."/>
            <person name="Hurhula B."/>
            <person name="Husby M.E."/>
            <person name="Kamat A."/>
            <person name="Kanga B."/>
            <person name="Kashin S."/>
            <person name="Khazanovich D."/>
            <person name="Kisner P."/>
            <person name="Lance K."/>
            <person name="Lara M."/>
            <person name="Lee W."/>
            <person name="Lennon N."/>
            <person name="Letendre F."/>
            <person name="LeVine R."/>
            <person name="Lipovsky A."/>
            <person name="Liu X."/>
            <person name="Liu J."/>
            <person name="Liu S."/>
            <person name="Lokyitsang T."/>
            <person name="Lokyitsang Y."/>
            <person name="Lubonja R."/>
            <person name="Lui A."/>
            <person name="MacDonald P."/>
            <person name="Magnisalis V."/>
            <person name="Maru K."/>
            <person name="Matthews C."/>
            <person name="McCusker W."/>
            <person name="McDonough S."/>
            <person name="Mehta T."/>
            <person name="Meldrim J."/>
            <person name="Meneus L."/>
            <person name="Mihai O."/>
            <person name="Mihalev A."/>
            <person name="Mihova T."/>
            <person name="Mittelman R."/>
            <person name="Mlenga V."/>
            <person name="Montmayeur A."/>
            <person name="Mulrain L."/>
            <person name="Navidi A."/>
            <person name="Naylor J."/>
            <person name="Negash T."/>
            <person name="Nguyen T."/>
            <person name="Nguyen N."/>
            <person name="Nicol R."/>
            <person name="Norbu C."/>
            <person name="Norbu N."/>
            <person name="Novod N."/>
            <person name="O'Neill B."/>
            <person name="Osman S."/>
            <person name="Markiewicz E."/>
            <person name="Oyono O.L."/>
            <person name="Patti C."/>
            <person name="Phunkhang P."/>
            <person name="Pierre F."/>
            <person name="Priest M."/>
            <person name="Raghuraman S."/>
            <person name="Rege F."/>
            <person name="Reyes R."/>
            <person name="Rise C."/>
            <person name="Rogov P."/>
            <person name="Ross K."/>
            <person name="Ryan E."/>
            <person name="Settipalli S."/>
            <person name="Shea T."/>
            <person name="Sherpa N."/>
            <person name="Shi L."/>
            <person name="Shih D."/>
            <person name="Sparrow T."/>
            <person name="Spaulding J."/>
            <person name="Stalker J."/>
            <person name="Stange-Thomann N."/>
            <person name="Stavropoulos S."/>
            <person name="Stone C."/>
            <person name="Strader C."/>
            <person name="Tesfaye S."/>
            <person name="Thomson T."/>
            <person name="Thoulutsang Y."/>
            <person name="Thoulutsang D."/>
            <person name="Topham K."/>
            <person name="Topping I."/>
            <person name="Tsamla T."/>
            <person name="Vassiliev H."/>
            <person name="Vo A."/>
            <person name="Wangchuk T."/>
            <person name="Wangdi T."/>
            <person name="Weiand M."/>
            <person name="Wilkinson J."/>
            <person name="Wilson A."/>
            <person name="Yadav S."/>
            <person name="Young G."/>
            <person name="Yu Q."/>
            <person name="Zembek L."/>
            <person name="Zhong D."/>
            <person name="Zimmer A."/>
            <person name="Zwirko Z."/>
            <person name="Jaffe D.B."/>
            <person name="Alvarez P."/>
            <person name="Brockman W."/>
            <person name="Butler J."/>
            <person name="Chin C."/>
            <person name="Gnerre S."/>
            <person name="MacCallum I."/>
            <person name="Graves J.A."/>
            <person name="Ponting C.P."/>
            <person name="Breen M."/>
            <person name="Samollow P.B."/>
            <person name="Lander E.S."/>
            <person name="Lindblad-Toh K."/>
        </authorList>
    </citation>
    <scope>NUCLEOTIDE SEQUENCE [LARGE SCALE GENOMIC DNA]</scope>
</reference>
<evidence type="ECO:0000313" key="6">
    <source>
        <dbReference type="Proteomes" id="UP000002280"/>
    </source>
</evidence>
<accession>A0A5F8HE65</accession>
<proteinExistence type="predicted"/>
<evidence type="ECO:0000256" key="2">
    <source>
        <dbReference type="ARBA" id="ARBA00022729"/>
    </source>
</evidence>
<dbReference type="InParanoid" id="A0A5F8HE65"/>
<protein>
    <recommendedName>
        <fullName evidence="4">WAP domain-containing protein</fullName>
    </recommendedName>
</protein>
<dbReference type="Bgee" id="ENSMODG00000051289">
    <property type="expression patterns" value="Expressed in uterine wall and 20 other cell types or tissues"/>
</dbReference>
<dbReference type="Proteomes" id="UP000002280">
    <property type="component" value="Chromosome 1"/>
</dbReference>
<keyword evidence="2" id="KW-0732">Signal</keyword>
<dbReference type="FunFam" id="4.10.75.10:FF:000001">
    <property type="entry name" value="Anosmin 1"/>
    <property type="match status" value="1"/>
</dbReference>
<dbReference type="InterPro" id="IPR036645">
    <property type="entry name" value="Elafin-like_sf"/>
</dbReference>
<dbReference type="PRINTS" id="PR00003">
    <property type="entry name" value="4DISULPHCORE"/>
</dbReference>
<dbReference type="STRING" id="13616.ENSMODP00000057795"/>
<evidence type="ECO:0000256" key="3">
    <source>
        <dbReference type="ARBA" id="ARBA00023157"/>
    </source>
</evidence>
<feature type="domain" description="WAP" evidence="4">
    <location>
        <begin position="75"/>
        <end position="122"/>
    </location>
</feature>
<dbReference type="InterPro" id="IPR050514">
    <property type="entry name" value="WAP_four-disulfide_core"/>
</dbReference>
<dbReference type="AlphaFoldDB" id="A0A5F8HE65"/>
<keyword evidence="3" id="KW-1015">Disulfide bond</keyword>
<dbReference type="SMART" id="SM00217">
    <property type="entry name" value="WAP"/>
    <property type="match status" value="2"/>
</dbReference>
<dbReference type="GO" id="GO:0005576">
    <property type="term" value="C:extracellular region"/>
    <property type="evidence" value="ECO:0007669"/>
    <property type="project" value="InterPro"/>
</dbReference>
<dbReference type="PANTHER" id="PTHR19441">
    <property type="entry name" value="WHEY ACDIC PROTEIN WAP"/>
    <property type="match status" value="1"/>
</dbReference>
<dbReference type="Gene3D" id="4.10.75.10">
    <property type="entry name" value="Elafin-like"/>
    <property type="match status" value="2"/>
</dbReference>
<dbReference type="PROSITE" id="PS51390">
    <property type="entry name" value="WAP"/>
    <property type="match status" value="2"/>
</dbReference>
<reference evidence="5" key="2">
    <citation type="submission" date="2025-08" db="UniProtKB">
        <authorList>
            <consortium name="Ensembl"/>
        </authorList>
    </citation>
    <scope>IDENTIFICATION</scope>
</reference>